<dbReference type="AlphaFoldDB" id="A0AA96JWP9"/>
<protein>
    <submittedName>
        <fullName evidence="2">NrdH-redoxin</fullName>
    </submittedName>
</protein>
<feature type="transmembrane region" description="Helical" evidence="1">
    <location>
        <begin position="201"/>
        <end position="228"/>
    </location>
</feature>
<dbReference type="KEGG" id="nneo:PQG83_00620"/>
<organism evidence="2 3">
    <name type="scientific">Candidatus Nitrospira neomarina</name>
    <dbReference type="NCBI Taxonomy" id="3020899"/>
    <lineage>
        <taxon>Bacteria</taxon>
        <taxon>Pseudomonadati</taxon>
        <taxon>Nitrospirota</taxon>
        <taxon>Nitrospiria</taxon>
        <taxon>Nitrospirales</taxon>
        <taxon>Nitrospiraceae</taxon>
        <taxon>Nitrospira</taxon>
    </lineage>
</organism>
<feature type="transmembrane region" description="Helical" evidence="1">
    <location>
        <begin position="268"/>
        <end position="289"/>
    </location>
</feature>
<evidence type="ECO:0000313" key="3">
    <source>
        <dbReference type="Proteomes" id="UP001302494"/>
    </source>
</evidence>
<sequence length="431" mass="47280">MNLRKRKNLLSLSHTSQKPTGQQCAWYLKKRGWPPVLLCVAFVLVAVLGLSGKPAVVPEQAESDLEVFVRQGCLHCEKAKSYLTRLKQQYPRLTVTLRDIGEDPQAFLRLKTLAAKFGLSQLGVPAFYARGVLLIGFESAETTGKQLEELLGRPPPEAGTSSDDACPVEPDRPCPPVSTQNNVGGKSIQVPFLGDRTLPELGLPLFTVFLGLLDGFNPCAMWVLLFLLALLANLRDRRKMFLLAGTFVLVSGMVYFAFMAAWLNIFLLIGYVRIIQIMMGGLAVGIGLVNVKEFVAFGQGLSLAIPDSAKPGLYARVRKILAAEHMSQAMIGILVLAILVNMIEFVCTAGFPALFTHVLSQQGLTTLEYFGYIGLYNLAYVADDAVLVTIAVVTLSHRKLQEREGRWLKLISGLVMLNLGLLLLFAPTQLF</sequence>
<feature type="transmembrane region" description="Helical" evidence="1">
    <location>
        <begin position="240"/>
        <end position="262"/>
    </location>
</feature>
<evidence type="ECO:0000256" key="1">
    <source>
        <dbReference type="SAM" id="Phobius"/>
    </source>
</evidence>
<keyword evidence="3" id="KW-1185">Reference proteome</keyword>
<dbReference type="PROSITE" id="PS51354">
    <property type="entry name" value="GLUTAREDOXIN_2"/>
    <property type="match status" value="1"/>
</dbReference>
<dbReference type="EMBL" id="CP116968">
    <property type="protein sequence ID" value="WNM62280.1"/>
    <property type="molecule type" value="Genomic_DNA"/>
</dbReference>
<keyword evidence="1" id="KW-1133">Transmembrane helix</keyword>
<proteinExistence type="predicted"/>
<evidence type="ECO:0000313" key="2">
    <source>
        <dbReference type="EMBL" id="WNM62280.1"/>
    </source>
</evidence>
<keyword evidence="1" id="KW-0812">Transmembrane</keyword>
<feature type="transmembrane region" description="Helical" evidence="1">
    <location>
        <begin position="329"/>
        <end position="355"/>
    </location>
</feature>
<accession>A0AA96JWP9</accession>
<dbReference type="InterPro" id="IPR036249">
    <property type="entry name" value="Thioredoxin-like_sf"/>
</dbReference>
<name>A0AA96JWP9_9BACT</name>
<feature type="transmembrane region" description="Helical" evidence="1">
    <location>
        <begin position="375"/>
        <end position="395"/>
    </location>
</feature>
<dbReference type="SUPFAM" id="SSF52833">
    <property type="entry name" value="Thioredoxin-like"/>
    <property type="match status" value="1"/>
</dbReference>
<dbReference type="Gene3D" id="3.40.30.10">
    <property type="entry name" value="Glutaredoxin"/>
    <property type="match status" value="1"/>
</dbReference>
<feature type="transmembrane region" description="Helical" evidence="1">
    <location>
        <begin position="407"/>
        <end position="426"/>
    </location>
</feature>
<feature type="transmembrane region" description="Helical" evidence="1">
    <location>
        <begin position="32"/>
        <end position="50"/>
    </location>
</feature>
<dbReference type="Proteomes" id="UP001302494">
    <property type="component" value="Chromosome"/>
</dbReference>
<gene>
    <name evidence="2" type="ORF">PQG83_00620</name>
</gene>
<dbReference type="RefSeq" id="WP_312745540.1">
    <property type="nucleotide sequence ID" value="NZ_CP116968.1"/>
</dbReference>
<keyword evidence="1" id="KW-0472">Membrane</keyword>
<reference evidence="2 3" key="1">
    <citation type="submission" date="2023-01" db="EMBL/GenBank/DDBJ databases">
        <title>Cultivation and genomic characterization of new, ubiquitous marine nitrite-oxidizing bacteria from the Nitrospirales.</title>
        <authorList>
            <person name="Mueller A.J."/>
            <person name="Daebeler A."/>
            <person name="Herbold C.W."/>
            <person name="Kirkegaard R.H."/>
            <person name="Daims H."/>
        </authorList>
    </citation>
    <scope>NUCLEOTIDE SEQUENCE [LARGE SCALE GENOMIC DNA]</scope>
    <source>
        <strain evidence="2 3">DK</strain>
    </source>
</reference>